<organism evidence="1 2">
    <name type="scientific">Mycena maculata</name>
    <dbReference type="NCBI Taxonomy" id="230809"/>
    <lineage>
        <taxon>Eukaryota</taxon>
        <taxon>Fungi</taxon>
        <taxon>Dikarya</taxon>
        <taxon>Basidiomycota</taxon>
        <taxon>Agaricomycotina</taxon>
        <taxon>Agaricomycetes</taxon>
        <taxon>Agaricomycetidae</taxon>
        <taxon>Agaricales</taxon>
        <taxon>Marasmiineae</taxon>
        <taxon>Mycenaceae</taxon>
        <taxon>Mycena</taxon>
    </lineage>
</organism>
<comment type="caution">
    <text evidence="1">The sequence shown here is derived from an EMBL/GenBank/DDBJ whole genome shotgun (WGS) entry which is preliminary data.</text>
</comment>
<proteinExistence type="predicted"/>
<evidence type="ECO:0000313" key="1">
    <source>
        <dbReference type="EMBL" id="KAJ7743904.1"/>
    </source>
</evidence>
<keyword evidence="2" id="KW-1185">Reference proteome</keyword>
<dbReference type="AlphaFoldDB" id="A0AAD7IIW4"/>
<reference evidence="1" key="1">
    <citation type="submission" date="2023-03" db="EMBL/GenBank/DDBJ databases">
        <title>Massive genome expansion in bonnet fungi (Mycena s.s.) driven by repeated elements and novel gene families across ecological guilds.</title>
        <authorList>
            <consortium name="Lawrence Berkeley National Laboratory"/>
            <person name="Harder C.B."/>
            <person name="Miyauchi S."/>
            <person name="Viragh M."/>
            <person name="Kuo A."/>
            <person name="Thoen E."/>
            <person name="Andreopoulos B."/>
            <person name="Lu D."/>
            <person name="Skrede I."/>
            <person name="Drula E."/>
            <person name="Henrissat B."/>
            <person name="Morin E."/>
            <person name="Kohler A."/>
            <person name="Barry K."/>
            <person name="LaButti K."/>
            <person name="Morin E."/>
            <person name="Salamov A."/>
            <person name="Lipzen A."/>
            <person name="Mereny Z."/>
            <person name="Hegedus B."/>
            <person name="Baldrian P."/>
            <person name="Stursova M."/>
            <person name="Weitz H."/>
            <person name="Taylor A."/>
            <person name="Grigoriev I.V."/>
            <person name="Nagy L.G."/>
            <person name="Martin F."/>
            <person name="Kauserud H."/>
        </authorList>
    </citation>
    <scope>NUCLEOTIDE SEQUENCE</scope>
    <source>
        <strain evidence="1">CBHHK188m</strain>
    </source>
</reference>
<evidence type="ECO:0008006" key="3">
    <source>
        <dbReference type="Google" id="ProtNLM"/>
    </source>
</evidence>
<sequence length="125" mass="14135">MSIDRARVIGIYKIPPNTSVSEFERKYEAMADAFVALPIARRNLVKHELSFATNACDDPLQTMKLPAQQGIVVVIAEAESHEKLMEYLNDPETQKITDTWRDEMGLAVEETSLTFHAKVITKLDK</sequence>
<evidence type="ECO:0000313" key="2">
    <source>
        <dbReference type="Proteomes" id="UP001215280"/>
    </source>
</evidence>
<accession>A0AAD7IIW4</accession>
<name>A0AAD7IIW4_9AGAR</name>
<protein>
    <recommendedName>
        <fullName evidence="3">EthD domain-containing protein</fullName>
    </recommendedName>
</protein>
<gene>
    <name evidence="1" type="ORF">DFH07DRAFT_943110</name>
</gene>
<dbReference type="Proteomes" id="UP001215280">
    <property type="component" value="Unassembled WGS sequence"/>
</dbReference>
<dbReference type="EMBL" id="JARJLG010000110">
    <property type="protein sequence ID" value="KAJ7743904.1"/>
    <property type="molecule type" value="Genomic_DNA"/>
</dbReference>